<evidence type="ECO:0000313" key="2">
    <source>
        <dbReference type="Proteomes" id="UP000441523"/>
    </source>
</evidence>
<keyword evidence="2" id="KW-1185">Reference proteome</keyword>
<dbReference type="AlphaFoldDB" id="A0A6N6MRY2"/>
<comment type="caution">
    <text evidence="1">The sequence shown here is derived from an EMBL/GenBank/DDBJ whole genome shotgun (WGS) entry which is preliminary data.</text>
</comment>
<dbReference type="RefSeq" id="WP_150962704.1">
    <property type="nucleotide sequence ID" value="NZ_VZZJ01000005.1"/>
</dbReference>
<gene>
    <name evidence="1" type="ORF">F6X51_07980</name>
</gene>
<dbReference type="EMBL" id="VZZJ01000005">
    <property type="protein sequence ID" value="KAB1074307.1"/>
    <property type="molecule type" value="Genomic_DNA"/>
</dbReference>
<proteinExistence type="predicted"/>
<name>A0A6N6MRY2_9HYPH</name>
<organism evidence="1 2">
    <name type="scientific">Methylobacterium planeticum</name>
    <dbReference type="NCBI Taxonomy" id="2615211"/>
    <lineage>
        <taxon>Bacteria</taxon>
        <taxon>Pseudomonadati</taxon>
        <taxon>Pseudomonadota</taxon>
        <taxon>Alphaproteobacteria</taxon>
        <taxon>Hyphomicrobiales</taxon>
        <taxon>Methylobacteriaceae</taxon>
        <taxon>Methylobacterium</taxon>
    </lineage>
</organism>
<sequence>MHGFPLAAALSILQFAHSWYPLVCCSDEDCAPVEDVEQVKGGYRTHGYFIPTAEARPSQDARYHLCHHAGRLICFFVPLNG</sequence>
<accession>A0A6N6MRY2</accession>
<protein>
    <submittedName>
        <fullName evidence="1">Uncharacterized protein</fullName>
    </submittedName>
</protein>
<evidence type="ECO:0000313" key="1">
    <source>
        <dbReference type="EMBL" id="KAB1074307.1"/>
    </source>
</evidence>
<dbReference type="Proteomes" id="UP000441523">
    <property type="component" value="Unassembled WGS sequence"/>
</dbReference>
<reference evidence="1 2" key="1">
    <citation type="submission" date="2019-09" db="EMBL/GenBank/DDBJ databases">
        <title>YIM 132548 draft genome.</title>
        <authorList>
            <person name="Jiang L."/>
        </authorList>
    </citation>
    <scope>NUCLEOTIDE SEQUENCE [LARGE SCALE GENOMIC DNA]</scope>
    <source>
        <strain evidence="1 2">YIM 132548</strain>
    </source>
</reference>